<dbReference type="RefSeq" id="WP_340272198.1">
    <property type="nucleotide sequence ID" value="NZ_JBAKIA010000001.1"/>
</dbReference>
<sequence>MAAIGNNYAKRNERPKRSEINKAWAAKRSKAVQQGQQLRSTVSNTVFSTTVNASAQAVNNALKGSYSSNAAALSRLNILV</sequence>
<comment type="caution">
    <text evidence="1">The sequence shown here is derived from an EMBL/GenBank/DDBJ whole genome shotgun (WGS) entry which is preliminary data.</text>
</comment>
<reference evidence="1 2" key="1">
    <citation type="submission" date="2024-02" db="EMBL/GenBank/DDBJ databases">
        <title>Roseibium algae sp. nov., isolated from marine alga (Grateloupia sp.), showing potential in myo-inositol conversion.</title>
        <authorList>
            <person name="Wang Y."/>
        </authorList>
    </citation>
    <scope>NUCLEOTIDE SEQUENCE [LARGE SCALE GENOMIC DNA]</scope>
    <source>
        <strain evidence="1 2">H3510</strain>
    </source>
</reference>
<gene>
    <name evidence="1" type="ORF">V6575_01365</name>
</gene>
<evidence type="ECO:0000313" key="2">
    <source>
        <dbReference type="Proteomes" id="UP001385499"/>
    </source>
</evidence>
<dbReference type="EMBL" id="JBAKIA010000001">
    <property type="protein sequence ID" value="MEJ8472724.1"/>
    <property type="molecule type" value="Genomic_DNA"/>
</dbReference>
<name>A0ABU8TF01_9HYPH</name>
<proteinExistence type="predicted"/>
<keyword evidence="2" id="KW-1185">Reference proteome</keyword>
<protein>
    <submittedName>
        <fullName evidence="1">Uncharacterized protein</fullName>
    </submittedName>
</protein>
<organism evidence="1 2">
    <name type="scientific">Roseibium algae</name>
    <dbReference type="NCBI Taxonomy" id="3123038"/>
    <lineage>
        <taxon>Bacteria</taxon>
        <taxon>Pseudomonadati</taxon>
        <taxon>Pseudomonadota</taxon>
        <taxon>Alphaproteobacteria</taxon>
        <taxon>Hyphomicrobiales</taxon>
        <taxon>Stappiaceae</taxon>
        <taxon>Roseibium</taxon>
    </lineage>
</organism>
<accession>A0ABU8TF01</accession>
<evidence type="ECO:0000313" key="1">
    <source>
        <dbReference type="EMBL" id="MEJ8472724.1"/>
    </source>
</evidence>
<dbReference type="Proteomes" id="UP001385499">
    <property type="component" value="Unassembled WGS sequence"/>
</dbReference>